<evidence type="ECO:0000313" key="3">
    <source>
        <dbReference type="EMBL" id="CAF1070947.1"/>
    </source>
</evidence>
<evidence type="ECO:0000313" key="4">
    <source>
        <dbReference type="Proteomes" id="UP000663828"/>
    </source>
</evidence>
<organism evidence="3 4">
    <name type="scientific">Adineta ricciae</name>
    <name type="common">Rotifer</name>
    <dbReference type="NCBI Taxonomy" id="249248"/>
    <lineage>
        <taxon>Eukaryota</taxon>
        <taxon>Metazoa</taxon>
        <taxon>Spiralia</taxon>
        <taxon>Gnathifera</taxon>
        <taxon>Rotifera</taxon>
        <taxon>Eurotatoria</taxon>
        <taxon>Bdelloidea</taxon>
        <taxon>Adinetida</taxon>
        <taxon>Adinetidae</taxon>
        <taxon>Adineta</taxon>
    </lineage>
</organism>
<protein>
    <submittedName>
        <fullName evidence="3">Uncharacterized protein</fullName>
    </submittedName>
</protein>
<feature type="chain" id="PRO_5032702585" evidence="2">
    <location>
        <begin position="22"/>
        <end position="127"/>
    </location>
</feature>
<keyword evidence="1" id="KW-0472">Membrane</keyword>
<evidence type="ECO:0000256" key="1">
    <source>
        <dbReference type="SAM" id="Phobius"/>
    </source>
</evidence>
<keyword evidence="1" id="KW-0812">Transmembrane</keyword>
<name>A0A814LYN0_ADIRI</name>
<sequence>MKYFLFILFFTTVLFVDYSIEQPVDDDQDVTGGTDGNTLPTVPATTTTPWWTRTFPIIPPRTVTAPPKRPLKTTTPINRVSSTVTIVVPVVLFAVTIIVGFGLIAYASFTGGNGMSICTRTDDHRTP</sequence>
<dbReference type="Proteomes" id="UP000663828">
    <property type="component" value="Unassembled WGS sequence"/>
</dbReference>
<accession>A0A814LYN0</accession>
<dbReference type="AlphaFoldDB" id="A0A814LYN0"/>
<gene>
    <name evidence="3" type="ORF">XAT740_LOCUS16807</name>
</gene>
<keyword evidence="2" id="KW-0732">Signal</keyword>
<feature type="signal peptide" evidence="2">
    <location>
        <begin position="1"/>
        <end position="21"/>
    </location>
</feature>
<keyword evidence="1" id="KW-1133">Transmembrane helix</keyword>
<proteinExistence type="predicted"/>
<feature type="transmembrane region" description="Helical" evidence="1">
    <location>
        <begin position="86"/>
        <end position="107"/>
    </location>
</feature>
<dbReference type="EMBL" id="CAJNOR010001080">
    <property type="protein sequence ID" value="CAF1070947.1"/>
    <property type="molecule type" value="Genomic_DNA"/>
</dbReference>
<reference evidence="3" key="1">
    <citation type="submission" date="2021-02" db="EMBL/GenBank/DDBJ databases">
        <authorList>
            <person name="Nowell W R."/>
        </authorList>
    </citation>
    <scope>NUCLEOTIDE SEQUENCE</scope>
</reference>
<comment type="caution">
    <text evidence="3">The sequence shown here is derived from an EMBL/GenBank/DDBJ whole genome shotgun (WGS) entry which is preliminary data.</text>
</comment>
<keyword evidence="4" id="KW-1185">Reference proteome</keyword>
<evidence type="ECO:0000256" key="2">
    <source>
        <dbReference type="SAM" id="SignalP"/>
    </source>
</evidence>